<dbReference type="AlphaFoldDB" id="A0A1G4TEU4"/>
<evidence type="ECO:0000313" key="1">
    <source>
        <dbReference type="EMBL" id="SCW79848.1"/>
    </source>
</evidence>
<name>A0A1G4TEU4_9HYPH</name>
<keyword evidence="2" id="KW-1185">Reference proteome</keyword>
<organism evidence="1 2">
    <name type="scientific">Ancylobacter rudongensis</name>
    <dbReference type="NCBI Taxonomy" id="177413"/>
    <lineage>
        <taxon>Bacteria</taxon>
        <taxon>Pseudomonadati</taxon>
        <taxon>Pseudomonadota</taxon>
        <taxon>Alphaproteobacteria</taxon>
        <taxon>Hyphomicrobiales</taxon>
        <taxon>Xanthobacteraceae</taxon>
        <taxon>Ancylobacter</taxon>
    </lineage>
</organism>
<reference evidence="2" key="1">
    <citation type="submission" date="2016-10" db="EMBL/GenBank/DDBJ databases">
        <authorList>
            <person name="Varghese N."/>
            <person name="Submissions S."/>
        </authorList>
    </citation>
    <scope>NUCLEOTIDE SEQUENCE [LARGE SCALE GENOMIC DNA]</scope>
    <source>
        <strain evidence="2">CGMCC 1.1761</strain>
    </source>
</reference>
<evidence type="ECO:0000313" key="2">
    <source>
        <dbReference type="Proteomes" id="UP000198889"/>
    </source>
</evidence>
<dbReference type="STRING" id="177413.SAMN05660859_2894"/>
<accession>A0A1G4TEU4</accession>
<gene>
    <name evidence="1" type="ORF">SAMN05660859_2894</name>
</gene>
<dbReference type="RefSeq" id="WP_091440869.1">
    <property type="nucleotide sequence ID" value="NZ_FMTP01000004.1"/>
</dbReference>
<protein>
    <submittedName>
        <fullName evidence="1">Uncharacterized protein</fullName>
    </submittedName>
</protein>
<dbReference type="EMBL" id="FMTP01000004">
    <property type="protein sequence ID" value="SCW79848.1"/>
    <property type="molecule type" value="Genomic_DNA"/>
</dbReference>
<proteinExistence type="predicted"/>
<sequence>MSYLIFASAAEAAARSAQAWQALGTPAGATRYLWAWQEHPVDGRAALRIPPTAGEAQIDLPQAGYEGLLTPEEREARVETLPGEGWSVANV</sequence>
<dbReference type="Proteomes" id="UP000198889">
    <property type="component" value="Unassembled WGS sequence"/>
</dbReference>